<dbReference type="Gene3D" id="2.60.120.200">
    <property type="match status" value="1"/>
</dbReference>
<evidence type="ECO:0000313" key="1">
    <source>
        <dbReference type="Proteomes" id="UP000095280"/>
    </source>
</evidence>
<protein>
    <submittedName>
        <fullName evidence="2">Galectin</fullName>
    </submittedName>
</protein>
<dbReference type="WBParaSite" id="maker-uti_cns_0047327-snap-gene-0.3-mRNA-1">
    <property type="protein sequence ID" value="maker-uti_cns_0047327-snap-gene-0.3-mRNA-1"/>
    <property type="gene ID" value="maker-uti_cns_0047327-snap-gene-0.3"/>
</dbReference>
<dbReference type="GO" id="GO:0016936">
    <property type="term" value="F:galactoside binding"/>
    <property type="evidence" value="ECO:0007669"/>
    <property type="project" value="TreeGrafter"/>
</dbReference>
<dbReference type="InterPro" id="IPR013320">
    <property type="entry name" value="ConA-like_dom_sf"/>
</dbReference>
<dbReference type="InterPro" id="IPR044156">
    <property type="entry name" value="Galectin-like"/>
</dbReference>
<name>A0A1I8JGK5_9PLAT</name>
<reference evidence="2" key="1">
    <citation type="submission" date="2016-11" db="UniProtKB">
        <authorList>
            <consortium name="WormBaseParasite"/>
        </authorList>
    </citation>
    <scope>IDENTIFICATION</scope>
</reference>
<dbReference type="Pfam" id="PF00337">
    <property type="entry name" value="Gal-bind_lectin"/>
    <property type="match status" value="1"/>
</dbReference>
<organism evidence="1 2">
    <name type="scientific">Macrostomum lignano</name>
    <dbReference type="NCBI Taxonomy" id="282301"/>
    <lineage>
        <taxon>Eukaryota</taxon>
        <taxon>Metazoa</taxon>
        <taxon>Spiralia</taxon>
        <taxon>Lophotrochozoa</taxon>
        <taxon>Platyhelminthes</taxon>
        <taxon>Rhabditophora</taxon>
        <taxon>Macrostomorpha</taxon>
        <taxon>Macrostomida</taxon>
        <taxon>Macrostomidae</taxon>
        <taxon>Macrostomum</taxon>
    </lineage>
</organism>
<dbReference type="SMART" id="SM00908">
    <property type="entry name" value="Gal-bind_lectin"/>
    <property type="match status" value="1"/>
</dbReference>
<dbReference type="PANTHER" id="PTHR11346">
    <property type="entry name" value="GALECTIN"/>
    <property type="match status" value="1"/>
</dbReference>
<accession>A0A1I8JGK5</accession>
<proteinExistence type="predicted"/>
<dbReference type="Proteomes" id="UP000095280">
    <property type="component" value="Unplaced"/>
</dbReference>
<dbReference type="InterPro" id="IPR001079">
    <property type="entry name" value="Galectin_CRD"/>
</dbReference>
<dbReference type="OrthoDB" id="6251307at2759"/>
<dbReference type="GO" id="GO:0030246">
    <property type="term" value="F:carbohydrate binding"/>
    <property type="evidence" value="ECO:0007669"/>
    <property type="project" value="UniProtKB-UniRule"/>
</dbReference>
<sequence>MALFKAPFRTAGFFDPTRDELDNCDLDIQTPEYTREGIQLAPGCMITLAAFVLPETEHFIVDFMAPQKQIALHLRAKLNDRLLAMNSTVAGKWQSEMKVRELPLRKGRAFSMSVLVTTKAFLISYNEEHFAAFPHRMPAESVNSIGIYRGLKLAAVYYEVDYKYSPLRFTISEADSDKAAASSAASIYSAVYPQLPYRMSLEGVDKTGGGFFSAGACLLITMKPDFLAKTLNLAFTRADGQPAVDLELYVNHSQGRVSLHSESKVTKDCSLWSLIGLNRRRHVDICVCCTDTAMRIFICHRPVFQATRDQLQSLWGRVSGLSIAGNADLIVAHFSRRG</sequence>
<dbReference type="STRING" id="282301.A0A1I8JGK5"/>
<evidence type="ECO:0000313" key="2">
    <source>
        <dbReference type="WBParaSite" id="maker-uti_cns_0047327-snap-gene-0.3-mRNA-1"/>
    </source>
</evidence>
<dbReference type="SMART" id="SM00276">
    <property type="entry name" value="GLECT"/>
    <property type="match status" value="1"/>
</dbReference>
<dbReference type="PANTHER" id="PTHR11346:SF174">
    <property type="entry name" value="GALAPTIN LEC-8-RELATED"/>
    <property type="match status" value="1"/>
</dbReference>
<dbReference type="AlphaFoldDB" id="A0A1I8JGK5"/>
<dbReference type="SUPFAM" id="SSF49899">
    <property type="entry name" value="Concanavalin A-like lectins/glucanases"/>
    <property type="match status" value="1"/>
</dbReference>
<dbReference type="PROSITE" id="PS51304">
    <property type="entry name" value="GALECTIN"/>
    <property type="match status" value="1"/>
</dbReference>
<keyword evidence="1" id="KW-1185">Reference proteome</keyword>
<dbReference type="CDD" id="cd00070">
    <property type="entry name" value="GLECT"/>
    <property type="match status" value="1"/>
</dbReference>